<sequence>MEIRGRSEYEKTPRQPQFPLREMLRAGDPVSRMFSSLVEPTGRYNFHTFWLSTRAPKGPPS</sequence>
<proteinExistence type="predicted"/>
<reference evidence="3 4" key="1">
    <citation type="submission" date="2020-02" db="EMBL/GenBank/DDBJ databases">
        <authorList>
            <person name="Ferguson B K."/>
        </authorList>
    </citation>
    <scope>NUCLEOTIDE SEQUENCE [LARGE SCALE GENOMIC DNA]</scope>
</reference>
<evidence type="ECO:0000313" key="3">
    <source>
        <dbReference type="EMBL" id="CAB0018241.1"/>
    </source>
</evidence>
<accession>A0A6H5HLR9</accession>
<evidence type="ECO:0000313" key="2">
    <source>
        <dbReference type="EMBL" id="CAB0012232.1"/>
    </source>
</evidence>
<dbReference type="Proteomes" id="UP000479000">
    <property type="component" value="Unassembled WGS sequence"/>
</dbReference>
<protein>
    <submittedName>
        <fullName evidence="3">Uncharacterized protein</fullName>
    </submittedName>
</protein>
<keyword evidence="4" id="KW-1185">Reference proteome</keyword>
<dbReference type="EMBL" id="CADCXU010025113">
    <property type="protein sequence ID" value="CAB0012232.1"/>
    <property type="molecule type" value="Genomic_DNA"/>
</dbReference>
<name>A0A6H5HLR9_9HEMI</name>
<evidence type="ECO:0000313" key="4">
    <source>
        <dbReference type="Proteomes" id="UP000479000"/>
    </source>
</evidence>
<dbReference type="EMBL" id="CADCXU010032302">
    <property type="protein sequence ID" value="CAB0018241.1"/>
    <property type="molecule type" value="Genomic_DNA"/>
</dbReference>
<evidence type="ECO:0000256" key="1">
    <source>
        <dbReference type="SAM" id="MobiDB-lite"/>
    </source>
</evidence>
<feature type="non-terminal residue" evidence="3">
    <location>
        <position position="61"/>
    </location>
</feature>
<feature type="compositionally biased region" description="Basic and acidic residues" evidence="1">
    <location>
        <begin position="1"/>
        <end position="13"/>
    </location>
</feature>
<organism evidence="3 4">
    <name type="scientific">Nesidiocoris tenuis</name>
    <dbReference type="NCBI Taxonomy" id="355587"/>
    <lineage>
        <taxon>Eukaryota</taxon>
        <taxon>Metazoa</taxon>
        <taxon>Ecdysozoa</taxon>
        <taxon>Arthropoda</taxon>
        <taxon>Hexapoda</taxon>
        <taxon>Insecta</taxon>
        <taxon>Pterygota</taxon>
        <taxon>Neoptera</taxon>
        <taxon>Paraneoptera</taxon>
        <taxon>Hemiptera</taxon>
        <taxon>Heteroptera</taxon>
        <taxon>Panheteroptera</taxon>
        <taxon>Cimicomorpha</taxon>
        <taxon>Miridae</taxon>
        <taxon>Dicyphina</taxon>
        <taxon>Nesidiocoris</taxon>
    </lineage>
</organism>
<gene>
    <name evidence="2" type="ORF">NTEN_LOCUS16996</name>
    <name evidence="3" type="ORF">NTEN_LOCUS22150</name>
</gene>
<feature type="region of interest" description="Disordered" evidence="1">
    <location>
        <begin position="1"/>
        <end position="22"/>
    </location>
</feature>
<dbReference type="AlphaFoldDB" id="A0A6H5HLR9"/>